<evidence type="ECO:0000256" key="2">
    <source>
        <dbReference type="SAM" id="Phobius"/>
    </source>
</evidence>
<evidence type="ECO:0000256" key="1">
    <source>
        <dbReference type="SAM" id="MobiDB-lite"/>
    </source>
</evidence>
<keyword evidence="2" id="KW-0472">Membrane</keyword>
<feature type="transmembrane region" description="Helical" evidence="2">
    <location>
        <begin position="55"/>
        <end position="72"/>
    </location>
</feature>
<protein>
    <submittedName>
        <fullName evidence="3">Uncharacterized protein</fullName>
    </submittedName>
</protein>
<proteinExistence type="predicted"/>
<keyword evidence="2" id="KW-1133">Transmembrane helix</keyword>
<feature type="compositionally biased region" description="Pro residues" evidence="1">
    <location>
        <begin position="162"/>
        <end position="178"/>
    </location>
</feature>
<sequence>MRHPSAENGFRPNMAKTGAKIPLFCPHVVTCAVSFGAVGAGIFGETMMRLKTGHAAWIIAAGFWASASLLSAGEAAAQTTAQEQPAAVGTATGVTATSDAPVRLHPKKSASKSRKAERQAKAKKPAKEETAKREAKADDLKPTQDDSMPPLSPMRMRSGPMTPNPPTPTTCPPRPEPC</sequence>
<gene>
    <name evidence="3" type="ORF">RPMA_10505</name>
</gene>
<feature type="region of interest" description="Disordered" evidence="1">
    <location>
        <begin position="79"/>
        <end position="178"/>
    </location>
</feature>
<evidence type="ECO:0000313" key="3">
    <source>
        <dbReference type="EMBL" id="QUS39220.1"/>
    </source>
</evidence>
<dbReference type="EMBL" id="CP036498">
    <property type="protein sequence ID" value="QUS39220.1"/>
    <property type="molecule type" value="Genomic_DNA"/>
</dbReference>
<dbReference type="Proteomes" id="UP000682843">
    <property type="component" value="Chromosome"/>
</dbReference>
<accession>A0ABX8AA09</accession>
<organism evidence="3 4">
    <name type="scientific">Tardiphaga alba</name>
    <dbReference type="NCBI Taxonomy" id="340268"/>
    <lineage>
        <taxon>Bacteria</taxon>
        <taxon>Pseudomonadati</taxon>
        <taxon>Pseudomonadota</taxon>
        <taxon>Alphaproteobacteria</taxon>
        <taxon>Hyphomicrobiales</taxon>
        <taxon>Nitrobacteraceae</taxon>
        <taxon>Tardiphaga</taxon>
    </lineage>
</organism>
<feature type="compositionally biased region" description="Basic and acidic residues" evidence="1">
    <location>
        <begin position="114"/>
        <end position="144"/>
    </location>
</feature>
<evidence type="ECO:0000313" key="4">
    <source>
        <dbReference type="Proteomes" id="UP000682843"/>
    </source>
</evidence>
<feature type="compositionally biased region" description="Basic residues" evidence="1">
    <location>
        <begin position="104"/>
        <end position="113"/>
    </location>
</feature>
<name>A0ABX8AA09_9BRAD</name>
<feature type="transmembrane region" description="Helical" evidence="2">
    <location>
        <begin position="21"/>
        <end position="43"/>
    </location>
</feature>
<feature type="compositionally biased region" description="Low complexity" evidence="1">
    <location>
        <begin position="79"/>
        <end position="97"/>
    </location>
</feature>
<keyword evidence="4" id="KW-1185">Reference proteome</keyword>
<keyword evidence="2" id="KW-0812">Transmembrane</keyword>
<reference evidence="3 4" key="1">
    <citation type="submission" date="2019-02" db="EMBL/GenBank/DDBJ databases">
        <title>Emended description of the genus Rhodopseudomonas and description of Rhodopseudomonas albus sp. nov., a non-phototrophic, heavy-metal-tolerant bacterium isolated from garden soil.</title>
        <authorList>
            <person name="Bao Z."/>
            <person name="Cao W.W."/>
            <person name="Sato Y."/>
            <person name="Nishizawa T."/>
            <person name="Zhao J."/>
            <person name="Guo Y."/>
            <person name="Ohta H."/>
        </authorList>
    </citation>
    <scope>NUCLEOTIDE SEQUENCE [LARGE SCALE GENOMIC DNA]</scope>
    <source>
        <strain evidence="3 4">SK50-23</strain>
    </source>
</reference>
<dbReference type="RefSeq" id="WP_211912763.1">
    <property type="nucleotide sequence ID" value="NZ_CP036498.1"/>
</dbReference>